<feature type="compositionally biased region" description="Basic residues" evidence="1">
    <location>
        <begin position="214"/>
        <end position="230"/>
    </location>
</feature>
<evidence type="ECO:0000313" key="2">
    <source>
        <dbReference type="EMBL" id="EJK77804.1"/>
    </source>
</evidence>
<comment type="caution">
    <text evidence="2">The sequence shown here is derived from an EMBL/GenBank/DDBJ whole genome shotgun (WGS) entry which is preliminary data.</text>
</comment>
<protein>
    <submittedName>
        <fullName evidence="2">Uncharacterized protein</fullName>
    </submittedName>
</protein>
<dbReference type="EMBL" id="AGNL01000393">
    <property type="protein sequence ID" value="EJK77804.1"/>
    <property type="molecule type" value="Genomic_DNA"/>
</dbReference>
<accession>K3W4E6</accession>
<organism evidence="2 3">
    <name type="scientific">Thalassiosira oceanica</name>
    <name type="common">Marine diatom</name>
    <dbReference type="NCBI Taxonomy" id="159749"/>
    <lineage>
        <taxon>Eukaryota</taxon>
        <taxon>Sar</taxon>
        <taxon>Stramenopiles</taxon>
        <taxon>Ochrophyta</taxon>
        <taxon>Bacillariophyta</taxon>
        <taxon>Coscinodiscophyceae</taxon>
        <taxon>Thalassiosirophycidae</taxon>
        <taxon>Thalassiosirales</taxon>
        <taxon>Thalassiosiraceae</taxon>
        <taxon>Thalassiosira</taxon>
    </lineage>
</organism>
<feature type="region of interest" description="Disordered" evidence="1">
    <location>
        <begin position="56"/>
        <end position="276"/>
    </location>
</feature>
<evidence type="ECO:0000256" key="1">
    <source>
        <dbReference type="SAM" id="MobiDB-lite"/>
    </source>
</evidence>
<feature type="compositionally biased region" description="Basic residues" evidence="1">
    <location>
        <begin position="56"/>
        <end position="69"/>
    </location>
</feature>
<keyword evidence="3" id="KW-1185">Reference proteome</keyword>
<feature type="compositionally biased region" description="Basic and acidic residues" evidence="1">
    <location>
        <begin position="243"/>
        <end position="258"/>
    </location>
</feature>
<name>K3W4E6_THAOC</name>
<feature type="compositionally biased region" description="Basic residues" evidence="1">
    <location>
        <begin position="121"/>
        <end position="130"/>
    </location>
</feature>
<dbReference type="AlphaFoldDB" id="K3W4E6"/>
<evidence type="ECO:0000313" key="3">
    <source>
        <dbReference type="Proteomes" id="UP000266841"/>
    </source>
</evidence>
<feature type="region of interest" description="Disordered" evidence="1">
    <location>
        <begin position="18"/>
        <end position="40"/>
    </location>
</feature>
<feature type="compositionally biased region" description="Basic and acidic residues" evidence="1">
    <location>
        <begin position="97"/>
        <end position="110"/>
    </location>
</feature>
<sequence>MVIRIACLSAFASRSFGARGQTDYHSKGARAPEFGQNAPHDAKDVLYNRYLPYKSRSWRNGRGRRPHVRGRVEREEASCGRARPKGQHGADPPLQPDDGHEGPRPVRDARQGAARTCCLLVRRRVRHGRRSSKDDQRAMQGVPSHAQVDEEDDRRARRNLHVQLHSDPEGRQVQGELDERREAQVRRRRWPGRSQVGEGAEAPDRGGAADGQGLRRRGRSRRPGRVRLLRRAPGEDPGLPRPGRCDKEEPLRRAREHQQQQPCSVAASQKLRQRQS</sequence>
<gene>
    <name evidence="2" type="ORF">THAOC_00341</name>
</gene>
<dbReference type="Proteomes" id="UP000266841">
    <property type="component" value="Unassembled WGS sequence"/>
</dbReference>
<proteinExistence type="predicted"/>
<reference evidence="2 3" key="1">
    <citation type="journal article" date="2012" name="Genome Biol.">
        <title>Genome and low-iron response of an oceanic diatom adapted to chronic iron limitation.</title>
        <authorList>
            <person name="Lommer M."/>
            <person name="Specht M."/>
            <person name="Roy A.S."/>
            <person name="Kraemer L."/>
            <person name="Andreson R."/>
            <person name="Gutowska M.A."/>
            <person name="Wolf J."/>
            <person name="Bergner S.V."/>
            <person name="Schilhabel M.B."/>
            <person name="Klostermeier U.C."/>
            <person name="Beiko R.G."/>
            <person name="Rosenstiel P."/>
            <person name="Hippler M."/>
            <person name="Laroche J."/>
        </authorList>
    </citation>
    <scope>NUCLEOTIDE SEQUENCE [LARGE SCALE GENOMIC DNA]</scope>
    <source>
        <strain evidence="2 3">CCMP1005</strain>
    </source>
</reference>